<feature type="compositionally biased region" description="Basic and acidic residues" evidence="1">
    <location>
        <begin position="93"/>
        <end position="108"/>
    </location>
</feature>
<keyword evidence="3" id="KW-1185">Reference proteome</keyword>
<accession>A0AAV6RZR5</accession>
<dbReference type="Proteomes" id="UP000693946">
    <property type="component" value="Linkage Group LG16"/>
</dbReference>
<protein>
    <submittedName>
        <fullName evidence="2">Uncharacterized protein</fullName>
    </submittedName>
</protein>
<evidence type="ECO:0000313" key="2">
    <source>
        <dbReference type="EMBL" id="KAG7510666.1"/>
    </source>
</evidence>
<sequence>MSGTTVSISTAPQNRPQSPPTGVTVALQPMCTWGMGLLHPTVTPALDSITSRTLFTLSGVLKNIYFDFSALVAHQPSTPATKEAPGPGYQDVEPSRAEPSRKCPKADTEGGLSFSTHRKRPRQSLSTE</sequence>
<comment type="caution">
    <text evidence="2">The sequence shown here is derived from an EMBL/GenBank/DDBJ whole genome shotgun (WGS) entry which is preliminary data.</text>
</comment>
<feature type="region of interest" description="Disordered" evidence="1">
    <location>
        <begin position="1"/>
        <end position="23"/>
    </location>
</feature>
<dbReference type="EMBL" id="JAGKHQ010000008">
    <property type="protein sequence ID" value="KAG7510666.1"/>
    <property type="molecule type" value="Genomic_DNA"/>
</dbReference>
<name>A0AAV6RZR5_SOLSE</name>
<evidence type="ECO:0000313" key="3">
    <source>
        <dbReference type="Proteomes" id="UP000693946"/>
    </source>
</evidence>
<gene>
    <name evidence="2" type="ORF">JOB18_027882</name>
</gene>
<proteinExistence type="predicted"/>
<dbReference type="AlphaFoldDB" id="A0AAV6RZR5"/>
<organism evidence="2 3">
    <name type="scientific">Solea senegalensis</name>
    <name type="common">Senegalese sole</name>
    <dbReference type="NCBI Taxonomy" id="28829"/>
    <lineage>
        <taxon>Eukaryota</taxon>
        <taxon>Metazoa</taxon>
        <taxon>Chordata</taxon>
        <taxon>Craniata</taxon>
        <taxon>Vertebrata</taxon>
        <taxon>Euteleostomi</taxon>
        <taxon>Actinopterygii</taxon>
        <taxon>Neopterygii</taxon>
        <taxon>Teleostei</taxon>
        <taxon>Neoteleostei</taxon>
        <taxon>Acanthomorphata</taxon>
        <taxon>Carangaria</taxon>
        <taxon>Pleuronectiformes</taxon>
        <taxon>Pleuronectoidei</taxon>
        <taxon>Soleidae</taxon>
        <taxon>Solea</taxon>
    </lineage>
</organism>
<reference evidence="2 3" key="1">
    <citation type="journal article" date="2021" name="Sci. Rep.">
        <title>Chromosome anchoring in Senegalese sole (Solea senegalensis) reveals sex-associated markers and genome rearrangements in flatfish.</title>
        <authorList>
            <person name="Guerrero-Cozar I."/>
            <person name="Gomez-Garrido J."/>
            <person name="Berbel C."/>
            <person name="Martinez-Blanch J.F."/>
            <person name="Alioto T."/>
            <person name="Claros M.G."/>
            <person name="Gagnaire P.A."/>
            <person name="Manchado M."/>
        </authorList>
    </citation>
    <scope>NUCLEOTIDE SEQUENCE [LARGE SCALE GENOMIC DNA]</scope>
    <source>
        <strain evidence="2">Sse05_10M</strain>
    </source>
</reference>
<evidence type="ECO:0000256" key="1">
    <source>
        <dbReference type="SAM" id="MobiDB-lite"/>
    </source>
</evidence>
<feature type="compositionally biased region" description="Polar residues" evidence="1">
    <location>
        <begin position="1"/>
        <end position="16"/>
    </location>
</feature>
<feature type="region of interest" description="Disordered" evidence="1">
    <location>
        <begin position="77"/>
        <end position="128"/>
    </location>
</feature>